<keyword evidence="2" id="KW-0805">Transcription regulation</keyword>
<feature type="region of interest" description="Disordered" evidence="5">
    <location>
        <begin position="312"/>
        <end position="331"/>
    </location>
</feature>
<dbReference type="Pfam" id="PF03466">
    <property type="entry name" value="LysR_substrate"/>
    <property type="match status" value="1"/>
</dbReference>
<dbReference type="InterPro" id="IPR005119">
    <property type="entry name" value="LysR_subst-bd"/>
</dbReference>
<dbReference type="InterPro" id="IPR036388">
    <property type="entry name" value="WH-like_DNA-bd_sf"/>
</dbReference>
<gene>
    <name evidence="7" type="primary">gcvA</name>
    <name evidence="7" type="ORF">AACH06_05305</name>
</gene>
<evidence type="ECO:0000313" key="8">
    <source>
        <dbReference type="Proteomes" id="UP001371218"/>
    </source>
</evidence>
<evidence type="ECO:0000256" key="1">
    <source>
        <dbReference type="ARBA" id="ARBA00009437"/>
    </source>
</evidence>
<proteinExistence type="inferred from homology"/>
<dbReference type="CDD" id="cd08432">
    <property type="entry name" value="PBP2_GcdR_TrpI_HvrB_AmpR_like"/>
    <property type="match status" value="1"/>
</dbReference>
<feature type="domain" description="HTH lysR-type" evidence="6">
    <location>
        <begin position="10"/>
        <end position="67"/>
    </location>
</feature>
<dbReference type="RefSeq" id="WP_341424583.1">
    <property type="nucleotide sequence ID" value="NZ_JBBUTG010000002.1"/>
</dbReference>
<evidence type="ECO:0000256" key="3">
    <source>
        <dbReference type="ARBA" id="ARBA00023125"/>
    </source>
</evidence>
<dbReference type="EMBL" id="JBBUTG010000002">
    <property type="protein sequence ID" value="MEK8030234.1"/>
    <property type="molecule type" value="Genomic_DNA"/>
</dbReference>
<dbReference type="Gene3D" id="3.40.190.10">
    <property type="entry name" value="Periplasmic binding protein-like II"/>
    <property type="match status" value="2"/>
</dbReference>
<protein>
    <submittedName>
        <fullName evidence="7">Transcriptional regulator GcvA</fullName>
    </submittedName>
</protein>
<name>A0ABU9BJU3_9BURK</name>
<evidence type="ECO:0000256" key="4">
    <source>
        <dbReference type="ARBA" id="ARBA00023163"/>
    </source>
</evidence>
<dbReference type="Pfam" id="PF00126">
    <property type="entry name" value="HTH_1"/>
    <property type="match status" value="1"/>
</dbReference>
<keyword evidence="4" id="KW-0804">Transcription</keyword>
<organism evidence="7 8">
    <name type="scientific">Ideonella lacteola</name>
    <dbReference type="NCBI Taxonomy" id="2984193"/>
    <lineage>
        <taxon>Bacteria</taxon>
        <taxon>Pseudomonadati</taxon>
        <taxon>Pseudomonadota</taxon>
        <taxon>Betaproteobacteria</taxon>
        <taxon>Burkholderiales</taxon>
        <taxon>Sphaerotilaceae</taxon>
        <taxon>Ideonella</taxon>
    </lineage>
</organism>
<dbReference type="Proteomes" id="UP001371218">
    <property type="component" value="Unassembled WGS sequence"/>
</dbReference>
<dbReference type="PROSITE" id="PS50931">
    <property type="entry name" value="HTH_LYSR"/>
    <property type="match status" value="1"/>
</dbReference>
<keyword evidence="3" id="KW-0238">DNA-binding</keyword>
<evidence type="ECO:0000313" key="7">
    <source>
        <dbReference type="EMBL" id="MEK8030234.1"/>
    </source>
</evidence>
<dbReference type="SUPFAM" id="SSF46785">
    <property type="entry name" value="Winged helix' DNA-binding domain"/>
    <property type="match status" value="1"/>
</dbReference>
<sequence>MRNRPADRLPPLDLLASFEAAARHLSFTRAATERFVTQSAMSRQIRALEEDLGVALFTRHHRSLVLTPDGQRLLQACTTALGTLRGAVREISEPRRREVLSLTTTPGFAALWLIPRLTGFTRAHPGIDVRLDATLDNRRLAAEGFDVAIRYAKVHPASGVALFSESMLPVCSPRLLSELDVPLRQPSDLARHTLLHMAMTDDHSGLPIEWEAWFSSWGLADLQPAARLSFTSYAEAITAAVAGQGVALGRRPLVDGLLESGQLVAPFEGQLASPRAYQLIIEPTARHRPAVRALEQWLLDEARRSRAADFLAESRPESLPVEAAPTAASTG</sequence>
<reference evidence="7 8" key="1">
    <citation type="submission" date="2024-04" db="EMBL/GenBank/DDBJ databases">
        <title>Novel species of the genus Ideonella isolated from streams.</title>
        <authorList>
            <person name="Lu H."/>
        </authorList>
    </citation>
    <scope>NUCLEOTIDE SEQUENCE [LARGE SCALE GENOMIC DNA]</scope>
    <source>
        <strain evidence="7 8">DXS29W</strain>
    </source>
</reference>
<dbReference type="PANTHER" id="PTHR30537:SF26">
    <property type="entry name" value="GLYCINE CLEAVAGE SYSTEM TRANSCRIPTIONAL ACTIVATOR"/>
    <property type="match status" value="1"/>
</dbReference>
<evidence type="ECO:0000259" key="6">
    <source>
        <dbReference type="PROSITE" id="PS50931"/>
    </source>
</evidence>
<dbReference type="SUPFAM" id="SSF53850">
    <property type="entry name" value="Periplasmic binding protein-like II"/>
    <property type="match status" value="1"/>
</dbReference>
<comment type="similarity">
    <text evidence="1">Belongs to the LysR transcriptional regulatory family.</text>
</comment>
<evidence type="ECO:0000256" key="5">
    <source>
        <dbReference type="SAM" id="MobiDB-lite"/>
    </source>
</evidence>
<accession>A0ABU9BJU3</accession>
<keyword evidence="8" id="KW-1185">Reference proteome</keyword>
<comment type="caution">
    <text evidence="7">The sequence shown here is derived from an EMBL/GenBank/DDBJ whole genome shotgun (WGS) entry which is preliminary data.</text>
</comment>
<dbReference type="InterPro" id="IPR000847">
    <property type="entry name" value="LysR_HTH_N"/>
</dbReference>
<dbReference type="PRINTS" id="PR00039">
    <property type="entry name" value="HTHLYSR"/>
</dbReference>
<dbReference type="InterPro" id="IPR036390">
    <property type="entry name" value="WH_DNA-bd_sf"/>
</dbReference>
<dbReference type="InterPro" id="IPR058163">
    <property type="entry name" value="LysR-type_TF_proteobact-type"/>
</dbReference>
<dbReference type="NCBIfam" id="NF008352">
    <property type="entry name" value="PRK11139.1"/>
    <property type="match status" value="1"/>
</dbReference>
<dbReference type="PANTHER" id="PTHR30537">
    <property type="entry name" value="HTH-TYPE TRANSCRIPTIONAL REGULATOR"/>
    <property type="match status" value="1"/>
</dbReference>
<dbReference type="Gene3D" id="1.10.10.10">
    <property type="entry name" value="Winged helix-like DNA-binding domain superfamily/Winged helix DNA-binding domain"/>
    <property type="match status" value="1"/>
</dbReference>
<evidence type="ECO:0000256" key="2">
    <source>
        <dbReference type="ARBA" id="ARBA00023015"/>
    </source>
</evidence>